<protein>
    <submittedName>
        <fullName evidence="2">Uncharacterized protein</fullName>
    </submittedName>
</protein>
<accession>A0ABV6D9G5</accession>
<gene>
    <name evidence="2" type="ORF">ACFFJ2_12760</name>
</gene>
<evidence type="ECO:0000313" key="3">
    <source>
        <dbReference type="Proteomes" id="UP001589755"/>
    </source>
</evidence>
<reference evidence="2 3" key="1">
    <citation type="submission" date="2024-09" db="EMBL/GenBank/DDBJ databases">
        <authorList>
            <person name="Sun Q."/>
            <person name="Mori K."/>
        </authorList>
    </citation>
    <scope>NUCLEOTIDE SEQUENCE [LARGE SCALE GENOMIC DNA]</scope>
    <source>
        <strain evidence="2 3">CCM 8543</strain>
    </source>
</reference>
<name>A0ABV6D9G5_9HYPH</name>
<proteinExistence type="predicted"/>
<keyword evidence="3" id="KW-1185">Reference proteome</keyword>
<organism evidence="2 3">
    <name type="scientific">Chelativorans intermedius</name>
    <dbReference type="NCBI Taxonomy" id="515947"/>
    <lineage>
        <taxon>Bacteria</taxon>
        <taxon>Pseudomonadati</taxon>
        <taxon>Pseudomonadota</taxon>
        <taxon>Alphaproteobacteria</taxon>
        <taxon>Hyphomicrobiales</taxon>
        <taxon>Phyllobacteriaceae</taxon>
        <taxon>Chelativorans</taxon>
    </lineage>
</organism>
<comment type="caution">
    <text evidence="2">The sequence shown here is derived from an EMBL/GenBank/DDBJ whole genome shotgun (WGS) entry which is preliminary data.</text>
</comment>
<dbReference type="RefSeq" id="WP_261520310.1">
    <property type="nucleotide sequence ID" value="NZ_JAODNW010000010.1"/>
</dbReference>
<dbReference type="Proteomes" id="UP001589755">
    <property type="component" value="Unassembled WGS sequence"/>
</dbReference>
<dbReference type="EMBL" id="JBHLXD010000020">
    <property type="protein sequence ID" value="MFC0209269.1"/>
    <property type="molecule type" value="Genomic_DNA"/>
</dbReference>
<feature type="compositionally biased region" description="Basic and acidic residues" evidence="1">
    <location>
        <begin position="49"/>
        <end position="61"/>
    </location>
</feature>
<evidence type="ECO:0000313" key="2">
    <source>
        <dbReference type="EMBL" id="MFC0209269.1"/>
    </source>
</evidence>
<feature type="region of interest" description="Disordered" evidence="1">
    <location>
        <begin position="36"/>
        <end position="61"/>
    </location>
</feature>
<evidence type="ECO:0000256" key="1">
    <source>
        <dbReference type="SAM" id="MobiDB-lite"/>
    </source>
</evidence>
<sequence length="61" mass="6959">MPQLIFFALIALAAWWGYRAFLREAERVTQRAERARKEAATGSMGTLVKDPETGEYRLAKD</sequence>